<gene>
    <name evidence="3" type="ORF">HKX39_09360</name>
</gene>
<dbReference type="PANTHER" id="PTHR30327">
    <property type="entry name" value="UNCHARACTERIZED PROTEIN YQGE"/>
    <property type="match status" value="1"/>
</dbReference>
<organism evidence="3 4">
    <name type="scientific">Pelistega suis</name>
    <dbReference type="NCBI Taxonomy" id="1631957"/>
    <lineage>
        <taxon>Bacteria</taxon>
        <taxon>Pseudomonadati</taxon>
        <taxon>Pseudomonadota</taxon>
        <taxon>Betaproteobacteria</taxon>
        <taxon>Burkholderiales</taxon>
        <taxon>Alcaligenaceae</taxon>
        <taxon>Pelistega</taxon>
    </lineage>
</organism>
<protein>
    <recommendedName>
        <fullName evidence="2">UPF0301 protein HKX39_09360</fullName>
    </recommendedName>
</protein>
<dbReference type="GO" id="GO:0005829">
    <property type="term" value="C:cytosol"/>
    <property type="evidence" value="ECO:0007669"/>
    <property type="project" value="TreeGrafter"/>
</dbReference>
<dbReference type="PANTHER" id="PTHR30327:SF1">
    <property type="entry name" value="UPF0301 PROTEIN YQGE"/>
    <property type="match status" value="1"/>
</dbReference>
<name>A0A849P484_9BURK</name>
<comment type="caution">
    <text evidence="3">The sequence shown here is derived from an EMBL/GenBank/DDBJ whole genome shotgun (WGS) entry which is preliminary data.</text>
</comment>
<comment type="similarity">
    <text evidence="1 2">Belongs to the UPF0301 (AlgH) family.</text>
</comment>
<dbReference type="HAMAP" id="MF_00758">
    <property type="entry name" value="UPF0301"/>
    <property type="match status" value="1"/>
</dbReference>
<dbReference type="InterPro" id="IPR003774">
    <property type="entry name" value="AlgH-like"/>
</dbReference>
<dbReference type="Pfam" id="PF02622">
    <property type="entry name" value="DUF179"/>
    <property type="match status" value="1"/>
</dbReference>
<reference evidence="3 4" key="1">
    <citation type="submission" date="2020-05" db="EMBL/GenBank/DDBJ databases">
        <authorList>
            <person name="Niu N."/>
        </authorList>
    </citation>
    <scope>NUCLEOTIDE SEQUENCE [LARGE SCALE GENOMIC DNA]</scope>
    <source>
        <strain evidence="3 4">3340-03</strain>
    </source>
</reference>
<sequence>MPTIESDIFDGTLIYLFDHNQDGAVGLIVNQPSTIPFIELLGDLSTIGESEEDIEKNVADTWVYFGGPLNSDKGFVLHSADKTYRSTIGNGRILMTSSKDVLLDYARGQGPKHFMLALGYAGWGPGQLEDELARNAWLTVKATEEVLFTCPVVERYHRAMSLLGFNPDVLLGDIGHA</sequence>
<evidence type="ECO:0000313" key="4">
    <source>
        <dbReference type="Proteomes" id="UP000537862"/>
    </source>
</evidence>
<proteinExistence type="inferred from homology"/>
<evidence type="ECO:0000256" key="1">
    <source>
        <dbReference type="ARBA" id="ARBA00009600"/>
    </source>
</evidence>
<dbReference type="EMBL" id="JABGBN010000008">
    <property type="protein sequence ID" value="NOL52370.1"/>
    <property type="molecule type" value="Genomic_DNA"/>
</dbReference>
<dbReference type="Gene3D" id="3.40.1740.10">
    <property type="entry name" value="VC0467-like"/>
    <property type="match status" value="1"/>
</dbReference>
<accession>A0A849P484</accession>
<dbReference type="Proteomes" id="UP000537862">
    <property type="component" value="Unassembled WGS sequence"/>
</dbReference>
<keyword evidence="4" id="KW-1185">Reference proteome</keyword>
<evidence type="ECO:0000256" key="2">
    <source>
        <dbReference type="HAMAP-Rule" id="MF_00758"/>
    </source>
</evidence>
<dbReference type="AlphaFoldDB" id="A0A849P484"/>
<dbReference type="SUPFAM" id="SSF143456">
    <property type="entry name" value="VC0467-like"/>
    <property type="match status" value="1"/>
</dbReference>
<evidence type="ECO:0000313" key="3">
    <source>
        <dbReference type="EMBL" id="NOL52370.1"/>
    </source>
</evidence>